<dbReference type="SUPFAM" id="SSF56176">
    <property type="entry name" value="FAD-binding/transporter-associated domain-like"/>
    <property type="match status" value="1"/>
</dbReference>
<dbReference type="InterPro" id="IPR006094">
    <property type="entry name" value="Oxid_FAD_bind_N"/>
</dbReference>
<keyword evidence="5" id="KW-0560">Oxidoreductase</keyword>
<dbReference type="EMBL" id="CAEZYW010000162">
    <property type="protein sequence ID" value="CAB4746524.1"/>
    <property type="molecule type" value="Genomic_DNA"/>
</dbReference>
<organism evidence="7">
    <name type="scientific">freshwater metagenome</name>
    <dbReference type="NCBI Taxonomy" id="449393"/>
    <lineage>
        <taxon>unclassified sequences</taxon>
        <taxon>metagenomes</taxon>
        <taxon>ecological metagenomes</taxon>
    </lineage>
</organism>
<feature type="domain" description="FAD-binding PCMH-type" evidence="6">
    <location>
        <begin position="43"/>
        <end position="214"/>
    </location>
</feature>
<dbReference type="InterPro" id="IPR050416">
    <property type="entry name" value="FAD-linked_Oxidoreductase"/>
</dbReference>
<evidence type="ECO:0000259" key="6">
    <source>
        <dbReference type="PROSITE" id="PS51387"/>
    </source>
</evidence>
<dbReference type="Gene3D" id="3.40.462.20">
    <property type="match status" value="1"/>
</dbReference>
<dbReference type="InterPro" id="IPR006093">
    <property type="entry name" value="Oxy_OxRdtase_FAD_BS"/>
</dbReference>
<evidence type="ECO:0000256" key="2">
    <source>
        <dbReference type="ARBA" id="ARBA00005466"/>
    </source>
</evidence>
<evidence type="ECO:0000256" key="5">
    <source>
        <dbReference type="ARBA" id="ARBA00023002"/>
    </source>
</evidence>
<comment type="cofactor">
    <cofactor evidence="1">
        <name>FAD</name>
        <dbReference type="ChEBI" id="CHEBI:57692"/>
    </cofactor>
</comment>
<dbReference type="GO" id="GO:0016491">
    <property type="term" value="F:oxidoreductase activity"/>
    <property type="evidence" value="ECO:0007669"/>
    <property type="project" value="UniProtKB-KW"/>
</dbReference>
<gene>
    <name evidence="7" type="ORF">UFOPK2786_01067</name>
</gene>
<reference evidence="7" key="1">
    <citation type="submission" date="2020-05" db="EMBL/GenBank/DDBJ databases">
        <authorList>
            <person name="Chiriac C."/>
            <person name="Salcher M."/>
            <person name="Ghai R."/>
            <person name="Kavagutti S V."/>
        </authorList>
    </citation>
    <scope>NUCLEOTIDE SEQUENCE</scope>
</reference>
<accession>A0A6J6TI80</accession>
<dbReference type="InterPro" id="IPR036318">
    <property type="entry name" value="FAD-bd_PCMH-like_sf"/>
</dbReference>
<dbReference type="AlphaFoldDB" id="A0A6J6TI80"/>
<dbReference type="GO" id="GO:0071949">
    <property type="term" value="F:FAD binding"/>
    <property type="evidence" value="ECO:0007669"/>
    <property type="project" value="InterPro"/>
</dbReference>
<dbReference type="InterPro" id="IPR016169">
    <property type="entry name" value="FAD-bd_PCMH_sub2"/>
</dbReference>
<dbReference type="InterPro" id="IPR016167">
    <property type="entry name" value="FAD-bd_PCMH_sub1"/>
</dbReference>
<evidence type="ECO:0000313" key="7">
    <source>
        <dbReference type="EMBL" id="CAB4746524.1"/>
    </source>
</evidence>
<protein>
    <submittedName>
        <fullName evidence="7">Unannotated protein</fullName>
    </submittedName>
</protein>
<evidence type="ECO:0000256" key="3">
    <source>
        <dbReference type="ARBA" id="ARBA00022630"/>
    </source>
</evidence>
<dbReference type="PANTHER" id="PTHR42973:SF39">
    <property type="entry name" value="FAD-BINDING PCMH-TYPE DOMAIN-CONTAINING PROTEIN"/>
    <property type="match status" value="1"/>
</dbReference>
<name>A0A6J6TI80_9ZZZZ</name>
<dbReference type="PROSITE" id="PS51387">
    <property type="entry name" value="FAD_PCMH"/>
    <property type="match status" value="1"/>
</dbReference>
<dbReference type="Gene3D" id="3.30.465.10">
    <property type="match status" value="1"/>
</dbReference>
<dbReference type="Pfam" id="PF01565">
    <property type="entry name" value="FAD_binding_4"/>
    <property type="match status" value="1"/>
</dbReference>
<sequence>MTNPRAVLPGDMPNQDLSDRALTRDAAGYEAARRGTMWNANVPARFPDRIVRASSVDDVIAAVRAAKADGKHIGVRSGGHGWSGNHMRDGGVVIDLSGLTDLTIDKAAMTATAGPGIGGSDLLKTLMKEGLFFPVGHCRGVALGGYLLQGGFGWNSRMVGPACENVTAIDYVDADGELRHASETENEEMLWAARGAGPGFFGVVVRFHLRLHRKPAFIGMQAIQYPVERLEDLVRWMGEIGPSVPPQVELQFIVSRNPSFPPPIRRATRTSPVRIELVAPVMAESRSAAKAATSFLSTRPKGARVRTPLVPVPLSSMFSGVMQHYPAATNWETDNLWTHASADELLPHLLSVAAAMPPPPAHMLWLNWAPPPSRPDMAFSVEDLTYLAFYGGWKDPSDAAGTTAWSRGNVSAMQPLSTGVQFADDPGRPSRAVSETAQARLDALRAQHDPDGRFHRWIGST</sequence>
<dbReference type="Gene3D" id="3.30.43.10">
    <property type="entry name" value="Uridine Diphospho-n-acetylenolpyruvylglucosamine Reductase, domain 2"/>
    <property type="match status" value="1"/>
</dbReference>
<keyword evidence="3" id="KW-0285">Flavoprotein</keyword>
<comment type="similarity">
    <text evidence="2">Belongs to the oxygen-dependent FAD-linked oxidoreductase family.</text>
</comment>
<proteinExistence type="inferred from homology"/>
<keyword evidence="4" id="KW-0274">FAD</keyword>
<dbReference type="PANTHER" id="PTHR42973">
    <property type="entry name" value="BINDING OXIDOREDUCTASE, PUTATIVE (AFU_ORTHOLOGUE AFUA_1G17690)-RELATED"/>
    <property type="match status" value="1"/>
</dbReference>
<evidence type="ECO:0000256" key="4">
    <source>
        <dbReference type="ARBA" id="ARBA00022827"/>
    </source>
</evidence>
<dbReference type="PROSITE" id="PS00862">
    <property type="entry name" value="OX2_COVAL_FAD"/>
    <property type="match status" value="1"/>
</dbReference>
<evidence type="ECO:0000256" key="1">
    <source>
        <dbReference type="ARBA" id="ARBA00001974"/>
    </source>
</evidence>
<dbReference type="InterPro" id="IPR016166">
    <property type="entry name" value="FAD-bd_PCMH"/>
</dbReference>